<gene>
    <name evidence="2" type="ORF">HELGO_WM29570</name>
</gene>
<feature type="chain" id="PRO_5027759359" description="DUF4424 domain-containing protein" evidence="1">
    <location>
        <begin position="19"/>
        <end position="179"/>
    </location>
</feature>
<feature type="non-terminal residue" evidence="2">
    <location>
        <position position="179"/>
    </location>
</feature>
<dbReference type="AlphaFoldDB" id="A0A6S6SAC1"/>
<dbReference type="EMBL" id="CACVAQ010000038">
    <property type="protein sequence ID" value="CAA6799583.1"/>
    <property type="molecule type" value="Genomic_DNA"/>
</dbReference>
<proteinExistence type="predicted"/>
<evidence type="ECO:0008006" key="3">
    <source>
        <dbReference type="Google" id="ProtNLM"/>
    </source>
</evidence>
<evidence type="ECO:0000256" key="1">
    <source>
        <dbReference type="SAM" id="SignalP"/>
    </source>
</evidence>
<name>A0A6S6SAC1_9BACT</name>
<sequence length="179" mass="20286">MRSLFLAILIILSFKLSAQDSPRHCLRTNIEIHNDGRVFEFIVDSIYTNTKGEKVYLYKEEIFQRLKAIGVVKLPPKGNLPKVKKLKLNAVGTKGIHLSAYWDFDLKKADKKLDFFAKTHGGYPDPKKLNAFNFLGKMNSPVRMKLTILPTASDLSAKQLAAETMTVELTIHPHPIYSN</sequence>
<protein>
    <recommendedName>
        <fullName evidence="3">DUF4424 domain-containing protein</fullName>
    </recommendedName>
</protein>
<reference evidence="2" key="1">
    <citation type="submission" date="2020-01" db="EMBL/GenBank/DDBJ databases">
        <authorList>
            <person name="Meier V. D."/>
            <person name="Meier V D."/>
        </authorList>
    </citation>
    <scope>NUCLEOTIDE SEQUENCE</scope>
    <source>
        <strain evidence="2">HLG_WM_MAG_10</strain>
    </source>
</reference>
<evidence type="ECO:0000313" key="2">
    <source>
        <dbReference type="EMBL" id="CAA6799583.1"/>
    </source>
</evidence>
<keyword evidence="1" id="KW-0732">Signal</keyword>
<organism evidence="2">
    <name type="scientific">uncultured Aureispira sp</name>
    <dbReference type="NCBI Taxonomy" id="1331704"/>
    <lineage>
        <taxon>Bacteria</taxon>
        <taxon>Pseudomonadati</taxon>
        <taxon>Bacteroidota</taxon>
        <taxon>Saprospiria</taxon>
        <taxon>Saprospirales</taxon>
        <taxon>Saprospiraceae</taxon>
        <taxon>Aureispira</taxon>
        <taxon>environmental samples</taxon>
    </lineage>
</organism>
<feature type="signal peptide" evidence="1">
    <location>
        <begin position="1"/>
        <end position="18"/>
    </location>
</feature>
<accession>A0A6S6SAC1</accession>